<gene>
    <name evidence="2" type="ORF">ABMA28_010051</name>
</gene>
<dbReference type="Gene3D" id="1.25.10.10">
    <property type="entry name" value="Leucine-rich Repeat Variant"/>
    <property type="match status" value="2"/>
</dbReference>
<dbReference type="PANTHER" id="PTHR22895">
    <property type="entry name" value="ARMADILLO REPEAT-CONTAINING PROTEIN 6"/>
    <property type="match status" value="1"/>
</dbReference>
<dbReference type="Proteomes" id="UP001549921">
    <property type="component" value="Unassembled WGS sequence"/>
</dbReference>
<evidence type="ECO:0000256" key="1">
    <source>
        <dbReference type="ARBA" id="ARBA00022737"/>
    </source>
</evidence>
<dbReference type="InterPro" id="IPR011989">
    <property type="entry name" value="ARM-like"/>
</dbReference>
<sequence>MVRVITQETYDEVVKENIDEFEMTPEEAIKEAVAQFEAQGVDLSNIIKDLALGSGDNHEVTTIVSKLKELATQKQSDDEAILKELEALIAECNKDIARRVRAGKEGAYNILIDLLERRSKSYIEKANVKDEKMIITAFNALIALMEMQPDLLEQKGADLIKSLLDNIDKESIITPVLRWTSVCCVKHEMNRQRLFAKNIAENLKTYLKVRASIKVISESMQVIRKFTLDDDVRVEFGKAHDHAKELGVKLLEPLTQFLKDHPLPPEVSETMLTIAALLVRHELCAMVADAGAAEALFGILADNFDNVAVIVQASKLITALAGNDDVKRKLVKAGIAPIIVTLLNRHSSNAIAAALLLKAVSALTLREPEHSRQFFDCGAPDAMVEAMKIHPTNASVQKNGCWAIRNMVARCREQNPKFHELGVEAVLNAAYERFSQEFGFDVKSALRDLECDVKLDEQWTGKGVQMDNN</sequence>
<accession>A0ABD0S9I8</accession>
<dbReference type="InterPro" id="IPR000225">
    <property type="entry name" value="Armadillo"/>
</dbReference>
<comment type="caution">
    <text evidence="2">The sequence shown here is derived from an EMBL/GenBank/DDBJ whole genome shotgun (WGS) entry which is preliminary data.</text>
</comment>
<dbReference type="SMART" id="SM00185">
    <property type="entry name" value="ARM"/>
    <property type="match status" value="3"/>
</dbReference>
<proteinExistence type="predicted"/>
<dbReference type="EMBL" id="JBEDNZ010000025">
    <property type="protein sequence ID" value="KAL0810729.1"/>
    <property type="molecule type" value="Genomic_DNA"/>
</dbReference>
<evidence type="ECO:0000313" key="3">
    <source>
        <dbReference type="Proteomes" id="UP001549921"/>
    </source>
</evidence>
<dbReference type="AlphaFoldDB" id="A0ABD0S9I8"/>
<protein>
    <recommendedName>
        <fullName evidence="4">Armadillo repeat-containing protein 6 homolog</fullName>
    </recommendedName>
</protein>
<organism evidence="2 3">
    <name type="scientific">Loxostege sticticalis</name>
    <name type="common">Beet webworm moth</name>
    <dbReference type="NCBI Taxonomy" id="481309"/>
    <lineage>
        <taxon>Eukaryota</taxon>
        <taxon>Metazoa</taxon>
        <taxon>Ecdysozoa</taxon>
        <taxon>Arthropoda</taxon>
        <taxon>Hexapoda</taxon>
        <taxon>Insecta</taxon>
        <taxon>Pterygota</taxon>
        <taxon>Neoptera</taxon>
        <taxon>Endopterygota</taxon>
        <taxon>Lepidoptera</taxon>
        <taxon>Glossata</taxon>
        <taxon>Ditrysia</taxon>
        <taxon>Pyraloidea</taxon>
        <taxon>Crambidae</taxon>
        <taxon>Pyraustinae</taxon>
        <taxon>Loxostege</taxon>
    </lineage>
</organism>
<evidence type="ECO:0000313" key="2">
    <source>
        <dbReference type="EMBL" id="KAL0810729.1"/>
    </source>
</evidence>
<keyword evidence="1" id="KW-0677">Repeat</keyword>
<dbReference type="InterPro" id="IPR016024">
    <property type="entry name" value="ARM-type_fold"/>
</dbReference>
<dbReference type="SUPFAM" id="SSF48371">
    <property type="entry name" value="ARM repeat"/>
    <property type="match status" value="1"/>
</dbReference>
<evidence type="ECO:0008006" key="4">
    <source>
        <dbReference type="Google" id="ProtNLM"/>
    </source>
</evidence>
<dbReference type="PANTHER" id="PTHR22895:SF0">
    <property type="entry name" value="ARMADILLO REPEAT-CONTAINING PROTEIN 6"/>
    <property type="match status" value="1"/>
</dbReference>
<name>A0ABD0S9I8_LOXSC</name>
<reference evidence="2 3" key="1">
    <citation type="submission" date="2024-06" db="EMBL/GenBank/DDBJ databases">
        <title>A chromosome-level genome assembly of beet webworm, Loxostege sticticalis.</title>
        <authorList>
            <person name="Zhang Y."/>
        </authorList>
    </citation>
    <scope>NUCLEOTIDE SEQUENCE [LARGE SCALE GENOMIC DNA]</scope>
    <source>
        <strain evidence="2">AQ028</strain>
        <tissue evidence="2">Male pupae</tissue>
    </source>
</reference>